<protein>
    <submittedName>
        <fullName evidence="1">Uncharacterized protein</fullName>
    </submittedName>
</protein>
<dbReference type="Proteomes" id="UP000031972">
    <property type="component" value="Unassembled WGS sequence"/>
</dbReference>
<keyword evidence="2" id="KW-1185">Reference proteome</keyword>
<proteinExistence type="predicted"/>
<sequence length="51" mass="5468">MALGGRHYAGTALEPTSAFALGVLLQESRSSAPLTSLDDLSFFKQLFSFMS</sequence>
<dbReference type="PATRIC" id="fig|220754.4.peg.1712"/>
<organism evidence="1 2">
    <name type="scientific">Jeotgalibacillus campisalis</name>
    <dbReference type="NCBI Taxonomy" id="220754"/>
    <lineage>
        <taxon>Bacteria</taxon>
        <taxon>Bacillati</taxon>
        <taxon>Bacillota</taxon>
        <taxon>Bacilli</taxon>
        <taxon>Bacillales</taxon>
        <taxon>Caryophanaceae</taxon>
        <taxon>Jeotgalibacillus</taxon>
    </lineage>
</organism>
<comment type="caution">
    <text evidence="1">The sequence shown here is derived from an EMBL/GenBank/DDBJ whole genome shotgun (WGS) entry which is preliminary data.</text>
</comment>
<evidence type="ECO:0000313" key="1">
    <source>
        <dbReference type="EMBL" id="KIL47526.1"/>
    </source>
</evidence>
<gene>
    <name evidence="1" type="ORF">KR50_16930</name>
</gene>
<accession>A0A0C2VSY0</accession>
<evidence type="ECO:0000313" key="2">
    <source>
        <dbReference type="Proteomes" id="UP000031972"/>
    </source>
</evidence>
<dbReference type="AlphaFoldDB" id="A0A0C2VSY0"/>
<dbReference type="EMBL" id="JXRR01000014">
    <property type="protein sequence ID" value="KIL47526.1"/>
    <property type="molecule type" value="Genomic_DNA"/>
</dbReference>
<reference evidence="1 2" key="1">
    <citation type="submission" date="2015-01" db="EMBL/GenBank/DDBJ databases">
        <title>Jeotgalibacillus campisalis genome sequencing.</title>
        <authorList>
            <person name="Goh K.M."/>
            <person name="Chan K.-G."/>
            <person name="Yaakop A.S."/>
            <person name="Ee R."/>
            <person name="Gan H.M."/>
            <person name="Chan C.S."/>
        </authorList>
    </citation>
    <scope>NUCLEOTIDE SEQUENCE [LARGE SCALE GENOMIC DNA]</scope>
    <source>
        <strain evidence="1 2">SF-57</strain>
    </source>
</reference>
<name>A0A0C2VSY0_9BACL</name>